<dbReference type="Gene3D" id="3.30.200.20">
    <property type="entry name" value="Phosphorylase Kinase, domain 1"/>
    <property type="match status" value="1"/>
</dbReference>
<keyword evidence="2 3" id="KW-0418">Kinase</keyword>
<evidence type="ECO:0000256" key="2">
    <source>
        <dbReference type="PIRNR" id="PIRNR006221"/>
    </source>
</evidence>
<evidence type="ECO:0000313" key="4">
    <source>
        <dbReference type="Proteomes" id="UP000184368"/>
    </source>
</evidence>
<dbReference type="AlphaFoldDB" id="A0A1M5ILE0"/>
<protein>
    <submittedName>
        <fullName evidence="3">Fructosamine-3-kinase</fullName>
    </submittedName>
</protein>
<dbReference type="OrthoDB" id="5291879at2"/>
<dbReference type="Gene3D" id="1.10.510.10">
    <property type="entry name" value="Transferase(Phosphotransferase) domain 1"/>
    <property type="match status" value="1"/>
</dbReference>
<dbReference type="InterPro" id="IPR011009">
    <property type="entry name" value="Kinase-like_dom_sf"/>
</dbReference>
<dbReference type="InterPro" id="IPR016477">
    <property type="entry name" value="Fructo-/Ketosamine-3-kinase"/>
</dbReference>
<proteinExistence type="inferred from homology"/>
<dbReference type="Proteomes" id="UP000184368">
    <property type="component" value="Unassembled WGS sequence"/>
</dbReference>
<dbReference type="SUPFAM" id="SSF56112">
    <property type="entry name" value="Protein kinase-like (PK-like)"/>
    <property type="match status" value="1"/>
</dbReference>
<organism evidence="3 4">
    <name type="scientific">Cnuella takakiae</name>
    <dbReference type="NCBI Taxonomy" id="1302690"/>
    <lineage>
        <taxon>Bacteria</taxon>
        <taxon>Pseudomonadati</taxon>
        <taxon>Bacteroidota</taxon>
        <taxon>Chitinophagia</taxon>
        <taxon>Chitinophagales</taxon>
        <taxon>Chitinophagaceae</taxon>
        <taxon>Cnuella</taxon>
    </lineage>
</organism>
<dbReference type="GO" id="GO:0016301">
    <property type="term" value="F:kinase activity"/>
    <property type="evidence" value="ECO:0007669"/>
    <property type="project" value="UniProtKB-UniRule"/>
</dbReference>
<dbReference type="PANTHER" id="PTHR12149:SF8">
    <property type="entry name" value="PROTEIN-RIBULOSAMINE 3-KINASE"/>
    <property type="match status" value="1"/>
</dbReference>
<comment type="similarity">
    <text evidence="1 2">Belongs to the fructosamine kinase family.</text>
</comment>
<keyword evidence="4" id="KW-1185">Reference proteome</keyword>
<dbReference type="PANTHER" id="PTHR12149">
    <property type="entry name" value="FRUCTOSAMINE 3 KINASE-RELATED PROTEIN"/>
    <property type="match status" value="1"/>
</dbReference>
<dbReference type="Gene3D" id="1.20.1270.240">
    <property type="match status" value="1"/>
</dbReference>
<reference evidence="3 4" key="1">
    <citation type="submission" date="2016-11" db="EMBL/GenBank/DDBJ databases">
        <authorList>
            <person name="Jaros S."/>
            <person name="Januszkiewicz K."/>
            <person name="Wedrychowicz H."/>
        </authorList>
    </citation>
    <scope>NUCLEOTIDE SEQUENCE [LARGE SCALE GENOMIC DNA]</scope>
    <source>
        <strain evidence="3 4">DSM 26897</strain>
    </source>
</reference>
<name>A0A1M5ILE0_9BACT</name>
<evidence type="ECO:0000256" key="1">
    <source>
        <dbReference type="ARBA" id="ARBA00009460"/>
    </source>
</evidence>
<dbReference type="PIRSF" id="PIRSF006221">
    <property type="entry name" value="Ketosamine-3-kinase"/>
    <property type="match status" value="1"/>
</dbReference>
<dbReference type="Pfam" id="PF03881">
    <property type="entry name" value="Fructosamin_kin"/>
    <property type="match status" value="1"/>
</dbReference>
<sequence>MQPVLIQCLSETTGISFFNSKWTSLGGGSINQVYRVTLSTGMQYCCKLNDACKFPQLFAGEVAGLQQLSSSILVPGVIAQTQAGTLQVLLLEWIETAQPTPSFWASFGAAMASLHSITSSQFGWYRDNYMGALPQDNTPQDDWYSFFTKQRILPLAAQAMAKDLLSVKELEQAQKLCERLHQYFPDVRPSLLHGDLWSGNFLCNQHQKPVLIDPATHFGHPASDLALATLFGGFAPAFYEAYHYHAPLSTNCRAQWDICNLYPLLVHLILFGSSYHGQVSALLRRYGG</sequence>
<dbReference type="STRING" id="1302690.BUE76_10270"/>
<dbReference type="EMBL" id="FQUO01000024">
    <property type="protein sequence ID" value="SHG29174.1"/>
    <property type="molecule type" value="Genomic_DNA"/>
</dbReference>
<evidence type="ECO:0000313" key="3">
    <source>
        <dbReference type="EMBL" id="SHG29174.1"/>
    </source>
</evidence>
<gene>
    <name evidence="3" type="ORF">SAMN05444008_12444</name>
</gene>
<accession>A0A1M5ILE0</accession>
<keyword evidence="2" id="KW-0808">Transferase</keyword>
<dbReference type="RefSeq" id="WP_073048255.1">
    <property type="nucleotide sequence ID" value="NZ_FQUO01000024.1"/>
</dbReference>